<dbReference type="InterPro" id="IPR039910">
    <property type="entry name" value="D15-like"/>
</dbReference>
<comment type="caution">
    <text evidence="7">The sequence shown here is derived from an EMBL/GenBank/DDBJ whole genome shotgun (WGS) entry which is preliminary data.</text>
</comment>
<proteinExistence type="predicted"/>
<dbReference type="STRING" id="1313304.CALK_0998"/>
<evidence type="ECO:0000259" key="5">
    <source>
        <dbReference type="Pfam" id="PF01103"/>
    </source>
</evidence>
<organism evidence="7 8">
    <name type="scientific">Chitinivibrio alkaliphilus ACht1</name>
    <dbReference type="NCBI Taxonomy" id="1313304"/>
    <lineage>
        <taxon>Bacteria</taxon>
        <taxon>Pseudomonadati</taxon>
        <taxon>Fibrobacterota</taxon>
        <taxon>Chitinivibrionia</taxon>
        <taxon>Chitinivibrionales</taxon>
        <taxon>Chitinivibrionaceae</taxon>
        <taxon>Chitinivibrio</taxon>
    </lineage>
</organism>
<gene>
    <name evidence="7" type="ORF">CALK_0998</name>
</gene>
<keyword evidence="3" id="KW-0812">Transmembrane</keyword>
<dbReference type="EMBL" id="ASJR01000007">
    <property type="protein sequence ID" value="ERP32017.1"/>
    <property type="molecule type" value="Genomic_DNA"/>
</dbReference>
<evidence type="ECO:0000256" key="3">
    <source>
        <dbReference type="ARBA" id="ARBA00022692"/>
    </source>
</evidence>
<dbReference type="PANTHER" id="PTHR12815:SF18">
    <property type="entry name" value="SORTING AND ASSEMBLY MACHINERY COMPONENT 50 HOMOLOG"/>
    <property type="match status" value="1"/>
</dbReference>
<feature type="domain" description="Bacterial surface antigen (D15)" evidence="5">
    <location>
        <begin position="223"/>
        <end position="529"/>
    </location>
</feature>
<sequence length="554" mass="62704">MVLTPHTRRIGRDGHAAYTPLRAANDMQRVRDLYLRAGFLGAEVTYETDYLSDTVVALSISIREGEQTFCEDVRISGIENDQEEALLPSPPWDIFHIDTVRAFRETLLEEYREKGYPFVDVGYRLHFNEDSSSVSVEYLLDPGDSVRVQGIHFSGNLKTNEAFLRRILSIEEGDVFSRRELSRGVRRLRTIRSFSSLTYSIVALEEGYEEVDIIFSLTESRPYSAEVGLAYDTYNSFNVSLRAQNRNFLQRDRHLGVRGMVTAQREGEVELTFANPHFLYREIRATSSLYGTYGLQGSVENYAEIGNIYSLHWRMSEAIQATASLSFEARDIRNTEAVRNAAQISTILSYDSRDSFLRPRRGSFFRGEGELSYGFSYEVDNFVRARGEFRTYVTPVSAFTFAGRFGGGVVHNYTPALDTIQRDQLLTLGGVSSVRGYEEGMLFFESSHEDESVEHAPLGGYAALFGNIEARIPLILSFEANTFFDVGLLTDQSDYTFSETPRGAYGGGVRYVSPLGAIGVVYAQKASFGFDDEVAKQYYEENPDMWIFSINYTF</sequence>
<dbReference type="Pfam" id="PF01103">
    <property type="entry name" value="Omp85"/>
    <property type="match status" value="1"/>
</dbReference>
<protein>
    <submittedName>
        <fullName evidence="7">Outer membrane protein/protective antigen OMA87</fullName>
    </submittedName>
</protein>
<keyword evidence="8" id="KW-1185">Reference proteome</keyword>
<dbReference type="Gene3D" id="2.40.160.50">
    <property type="entry name" value="membrane protein fhac: a member of the omp85/tpsb transporter family"/>
    <property type="match status" value="1"/>
</dbReference>
<dbReference type="Proteomes" id="UP000017148">
    <property type="component" value="Unassembled WGS sequence"/>
</dbReference>
<dbReference type="InterPro" id="IPR000184">
    <property type="entry name" value="Bac_surfAg_D15"/>
</dbReference>
<evidence type="ECO:0000313" key="8">
    <source>
        <dbReference type="Proteomes" id="UP000017148"/>
    </source>
</evidence>
<dbReference type="GO" id="GO:0019867">
    <property type="term" value="C:outer membrane"/>
    <property type="evidence" value="ECO:0007669"/>
    <property type="project" value="InterPro"/>
</dbReference>
<dbReference type="eggNOG" id="COG4775">
    <property type="taxonomic scope" value="Bacteria"/>
</dbReference>
<dbReference type="Pfam" id="PF07244">
    <property type="entry name" value="POTRA"/>
    <property type="match status" value="1"/>
</dbReference>
<dbReference type="InterPro" id="IPR010827">
    <property type="entry name" value="BamA/TamA_POTRA"/>
</dbReference>
<keyword evidence="2" id="KW-1134">Transmembrane beta strand</keyword>
<dbReference type="Gene3D" id="3.10.20.310">
    <property type="entry name" value="membrane protein fhac"/>
    <property type="match status" value="2"/>
</dbReference>
<accession>U7DA66</accession>
<name>U7DA66_9BACT</name>
<dbReference type="OrthoDB" id="9814535at2"/>
<evidence type="ECO:0000259" key="6">
    <source>
        <dbReference type="Pfam" id="PF07244"/>
    </source>
</evidence>
<evidence type="ECO:0000313" key="7">
    <source>
        <dbReference type="EMBL" id="ERP32017.1"/>
    </source>
</evidence>
<reference evidence="7 8" key="1">
    <citation type="journal article" date="2013" name="Environ. Microbiol.">
        <title>Genome analysis of Chitinivibrio alkaliphilus gen. nov., sp. nov., a novel extremely haloalkaliphilic anaerobic chitinolytic bacterium from the candidate phylum Termite Group 3.</title>
        <authorList>
            <person name="Sorokin D.Y."/>
            <person name="Gumerov V.M."/>
            <person name="Rakitin A.L."/>
            <person name="Beletsky A.V."/>
            <person name="Damste J.S."/>
            <person name="Muyzer G."/>
            <person name="Mardanov A.V."/>
            <person name="Ravin N.V."/>
        </authorList>
    </citation>
    <scope>NUCLEOTIDE SEQUENCE [LARGE SCALE GENOMIC DNA]</scope>
    <source>
        <strain evidence="7 8">ACht1</strain>
    </source>
</reference>
<dbReference type="PANTHER" id="PTHR12815">
    <property type="entry name" value="SORTING AND ASSEMBLY MACHINERY SAMM50 PROTEIN FAMILY MEMBER"/>
    <property type="match status" value="1"/>
</dbReference>
<evidence type="ECO:0000256" key="1">
    <source>
        <dbReference type="ARBA" id="ARBA00004370"/>
    </source>
</evidence>
<evidence type="ECO:0000256" key="4">
    <source>
        <dbReference type="ARBA" id="ARBA00023136"/>
    </source>
</evidence>
<dbReference type="AlphaFoldDB" id="U7DA66"/>
<evidence type="ECO:0000256" key="2">
    <source>
        <dbReference type="ARBA" id="ARBA00022452"/>
    </source>
</evidence>
<dbReference type="RefSeq" id="WP_022636492.1">
    <property type="nucleotide sequence ID" value="NZ_ASJR01000007.1"/>
</dbReference>
<comment type="subcellular location">
    <subcellularLocation>
        <location evidence="1">Membrane</location>
    </subcellularLocation>
</comment>
<feature type="domain" description="POTRA" evidence="6">
    <location>
        <begin position="146"/>
        <end position="219"/>
    </location>
</feature>
<keyword evidence="4" id="KW-0472">Membrane</keyword>